<evidence type="ECO:0000313" key="2">
    <source>
        <dbReference type="Proteomes" id="UP000240996"/>
    </source>
</evidence>
<name>A0A2T4YPM7_9SPHN</name>
<reference evidence="1 2" key="1">
    <citation type="submission" date="2018-04" db="EMBL/GenBank/DDBJ databases">
        <title>Genomic Encyclopedia of Type Strains, Phase III (KMG-III): the genomes of soil and plant-associated and newly described type strains.</title>
        <authorList>
            <person name="Whitman W."/>
        </authorList>
    </citation>
    <scope>NUCLEOTIDE SEQUENCE [LARGE SCALE GENOMIC DNA]</scope>
    <source>
        <strain evidence="1 2">NW12</strain>
    </source>
</reference>
<comment type="caution">
    <text evidence="1">The sequence shown here is derived from an EMBL/GenBank/DDBJ whole genome shotgun (WGS) entry which is preliminary data.</text>
</comment>
<dbReference type="InterPro" id="IPR015947">
    <property type="entry name" value="PUA-like_sf"/>
</dbReference>
<evidence type="ECO:0000313" key="1">
    <source>
        <dbReference type="EMBL" id="PTM45468.1"/>
    </source>
</evidence>
<dbReference type="SUPFAM" id="SSF88697">
    <property type="entry name" value="PUA domain-like"/>
    <property type="match status" value="1"/>
</dbReference>
<protein>
    <recommendedName>
        <fullName evidence="3">ASCH domain-containing protein</fullName>
    </recommendedName>
</protein>
<accession>A0A2T4YPM7</accession>
<organism evidence="1 2">
    <name type="scientific">Sphingomonas aerolata</name>
    <dbReference type="NCBI Taxonomy" id="185951"/>
    <lineage>
        <taxon>Bacteria</taxon>
        <taxon>Pseudomonadati</taxon>
        <taxon>Pseudomonadota</taxon>
        <taxon>Alphaproteobacteria</taxon>
        <taxon>Sphingomonadales</taxon>
        <taxon>Sphingomonadaceae</taxon>
        <taxon>Sphingomonas</taxon>
    </lineage>
</organism>
<keyword evidence="2" id="KW-1185">Reference proteome</keyword>
<gene>
    <name evidence="1" type="ORF">C8J24_1685</name>
</gene>
<sequence length="142" mass="16086">MVREPYVSMLLTHRKRWELRGLPTKIRGRIALIRSGSGLVIGECQITDCIGPIDFETLKKTPNLSTHERLEIAADGRPPYVEKDSTASKTYAWVIEEPVVYKWPLRYRHPSGAIIFVDLTKPGVLECSEASLSKEILQPQLL</sequence>
<dbReference type="Proteomes" id="UP000240996">
    <property type="component" value="Unassembled WGS sequence"/>
</dbReference>
<dbReference type="AlphaFoldDB" id="A0A2T4YPM7"/>
<evidence type="ECO:0008006" key="3">
    <source>
        <dbReference type="Google" id="ProtNLM"/>
    </source>
</evidence>
<proteinExistence type="predicted"/>
<dbReference type="EMBL" id="PZZN01000002">
    <property type="protein sequence ID" value="PTM45468.1"/>
    <property type="molecule type" value="Genomic_DNA"/>
</dbReference>
<dbReference type="Gene3D" id="2.30.130.30">
    <property type="entry name" value="Hypothetical protein"/>
    <property type="match status" value="1"/>
</dbReference>